<keyword evidence="2" id="KW-0349">Heme</keyword>
<dbReference type="SUPFAM" id="SSF55124">
    <property type="entry name" value="Nitrite/Sulfite reductase N-terminal domain-like"/>
    <property type="match status" value="2"/>
</dbReference>
<dbReference type="SUPFAM" id="SSF56014">
    <property type="entry name" value="Nitrite and sulphite reductase 4Fe-4S domain-like"/>
    <property type="match status" value="2"/>
</dbReference>
<dbReference type="PROSITE" id="PS00365">
    <property type="entry name" value="NIR_SIR"/>
    <property type="match status" value="1"/>
</dbReference>
<keyword evidence="3" id="KW-0479">Metal-binding</keyword>
<dbReference type="InterPro" id="IPR036136">
    <property type="entry name" value="Nit/Sulf_reduc_fer-like_dom_sf"/>
</dbReference>
<dbReference type="GO" id="GO:0043818">
    <property type="term" value="F:precorrin-3B synthase activity"/>
    <property type="evidence" value="ECO:0007669"/>
    <property type="project" value="UniProtKB-EC"/>
</dbReference>
<protein>
    <submittedName>
        <fullName evidence="8">Precorrin-3B synthase</fullName>
        <ecNumber evidence="8">1.14.13.83</ecNumber>
    </submittedName>
</protein>
<dbReference type="NCBIfam" id="TIGR02435">
    <property type="entry name" value="CobG"/>
    <property type="match status" value="1"/>
</dbReference>
<evidence type="ECO:0000313" key="9">
    <source>
        <dbReference type="Proteomes" id="UP001301152"/>
    </source>
</evidence>
<evidence type="ECO:0000256" key="2">
    <source>
        <dbReference type="ARBA" id="ARBA00022617"/>
    </source>
</evidence>
<dbReference type="Gene3D" id="3.30.413.10">
    <property type="entry name" value="Sulfite Reductase Hemoprotein, domain 1"/>
    <property type="match status" value="1"/>
</dbReference>
<evidence type="ECO:0000256" key="1">
    <source>
        <dbReference type="ARBA" id="ARBA00022485"/>
    </source>
</evidence>
<name>A0ABT3QG94_9PROT</name>
<keyword evidence="9" id="KW-1185">Reference proteome</keyword>
<evidence type="ECO:0000259" key="7">
    <source>
        <dbReference type="Pfam" id="PF03460"/>
    </source>
</evidence>
<accession>A0ABT3QG94</accession>
<reference evidence="8 9" key="1">
    <citation type="submission" date="2022-11" db="EMBL/GenBank/DDBJ databases">
        <title>Genome sequencing of Acetobacter type strain.</title>
        <authorList>
            <person name="Heo J."/>
            <person name="Lee D."/>
            <person name="Han B.-H."/>
            <person name="Hong S.-B."/>
            <person name="Kwon S.-W."/>
        </authorList>
    </citation>
    <scope>NUCLEOTIDE SEQUENCE [LARGE SCALE GENOMIC DNA]</scope>
    <source>
        <strain evidence="8 9">KACC 21253</strain>
    </source>
</reference>
<dbReference type="Proteomes" id="UP001301152">
    <property type="component" value="Unassembled WGS sequence"/>
</dbReference>
<gene>
    <name evidence="8" type="primary">cobG</name>
    <name evidence="8" type="ORF">OQ497_10105</name>
</gene>
<feature type="domain" description="Nitrite/Sulfite reductase ferredoxin-like" evidence="7">
    <location>
        <begin position="24"/>
        <end position="75"/>
    </location>
</feature>
<keyword evidence="4 8" id="KW-0560">Oxidoreductase</keyword>
<evidence type="ECO:0000256" key="6">
    <source>
        <dbReference type="ARBA" id="ARBA00023014"/>
    </source>
</evidence>
<dbReference type="InterPro" id="IPR012798">
    <property type="entry name" value="Cbl_synth_CobG-like"/>
</dbReference>
<comment type="caution">
    <text evidence="8">The sequence shown here is derived from an EMBL/GenBank/DDBJ whole genome shotgun (WGS) entry which is preliminary data.</text>
</comment>
<dbReference type="EC" id="1.14.13.83" evidence="8"/>
<evidence type="ECO:0000256" key="5">
    <source>
        <dbReference type="ARBA" id="ARBA00023004"/>
    </source>
</evidence>
<sequence length="404" mass="42689">MTFSVVQPVVKGWCPGLHMPMQAADGWLVRVRPLFGRVSAQQALLLADEAERHGNGVITLTNRGSLQLRGFTYEQALLFPRRMVEAGLGLPDPGAEKRRALQVSPLAGLDKDCAVQTLSVAHNLSEQLMNSENLSALPDKFGFVVDGGGLCPAGALKGDISLQAVAGSDTLWQVVCGVARSEALDVSGVVSLALDLARRFVEQADKTRPLRQPETGCLLFEACNQPYERVIIPPQKNPLLTGSLLPGVYGLGVALGSLTPEILRDCAAVASQGEGYIRLTPWHSLILAWQNAMPQITGLLTEHDDARLRVYACSGAKGCAQAAHDTPAQALALSAFLPSGASLHVSGCRKGCAHPAPADVTVVATAGEYHLVRNSRAGDAPVCRVTDFEAVCAFVRSDMGEGGG</sequence>
<dbReference type="PANTHER" id="PTHR32439">
    <property type="entry name" value="FERREDOXIN--NITRITE REDUCTASE, CHLOROPLASTIC"/>
    <property type="match status" value="1"/>
</dbReference>
<dbReference type="InterPro" id="IPR045854">
    <property type="entry name" value="NO2/SO3_Rdtase_4Fe4S_sf"/>
</dbReference>
<dbReference type="InterPro" id="IPR005117">
    <property type="entry name" value="NiRdtase/SiRdtase_haem-b_fer"/>
</dbReference>
<dbReference type="InterPro" id="IPR051329">
    <property type="entry name" value="NIR_SIR_4Fe-4S"/>
</dbReference>
<evidence type="ECO:0000256" key="4">
    <source>
        <dbReference type="ARBA" id="ARBA00023002"/>
    </source>
</evidence>
<evidence type="ECO:0000256" key="3">
    <source>
        <dbReference type="ARBA" id="ARBA00022723"/>
    </source>
</evidence>
<dbReference type="EMBL" id="JAPIUZ010000005">
    <property type="protein sequence ID" value="MCX2564310.1"/>
    <property type="molecule type" value="Genomic_DNA"/>
</dbReference>
<dbReference type="Pfam" id="PF03460">
    <property type="entry name" value="NIR_SIR_ferr"/>
    <property type="match status" value="1"/>
</dbReference>
<organism evidence="8 9">
    <name type="scientific">Acetobacter thailandicus</name>
    <dbReference type="NCBI Taxonomy" id="1502842"/>
    <lineage>
        <taxon>Bacteria</taxon>
        <taxon>Pseudomonadati</taxon>
        <taxon>Pseudomonadota</taxon>
        <taxon>Alphaproteobacteria</taxon>
        <taxon>Acetobacterales</taxon>
        <taxon>Acetobacteraceae</taxon>
        <taxon>Acetobacter</taxon>
    </lineage>
</organism>
<keyword evidence="5" id="KW-0408">Iron</keyword>
<proteinExistence type="predicted"/>
<dbReference type="Gene3D" id="3.90.480.20">
    <property type="match status" value="1"/>
</dbReference>
<keyword evidence="6" id="KW-0411">Iron-sulfur</keyword>
<dbReference type="InterPro" id="IPR006066">
    <property type="entry name" value="NO2/SO3_Rdtase_FeS/sirohaem_BS"/>
</dbReference>
<dbReference type="PANTHER" id="PTHR32439:SF9">
    <property type="entry name" value="BLR3264 PROTEIN"/>
    <property type="match status" value="1"/>
</dbReference>
<evidence type="ECO:0000313" key="8">
    <source>
        <dbReference type="EMBL" id="MCX2564310.1"/>
    </source>
</evidence>
<keyword evidence="1" id="KW-0004">4Fe-4S</keyword>
<dbReference type="RefSeq" id="WP_173559749.1">
    <property type="nucleotide sequence ID" value="NZ_JAPIUZ010000005.1"/>
</dbReference>